<dbReference type="Proteomes" id="UP000677054">
    <property type="component" value="Unassembled WGS sequence"/>
</dbReference>
<dbReference type="EMBL" id="LR899557">
    <property type="protein sequence ID" value="CAD7240551.1"/>
    <property type="molecule type" value="Genomic_DNA"/>
</dbReference>
<dbReference type="PANTHER" id="PTHR12236">
    <property type="entry name" value="STRUCTURAL CONTITUENT OF CUTICLE"/>
    <property type="match status" value="1"/>
</dbReference>
<dbReference type="GO" id="GO:0031012">
    <property type="term" value="C:extracellular matrix"/>
    <property type="evidence" value="ECO:0007669"/>
    <property type="project" value="TreeGrafter"/>
</dbReference>
<reference evidence="4" key="1">
    <citation type="submission" date="2020-11" db="EMBL/GenBank/DDBJ databases">
        <authorList>
            <person name="Tran Van P."/>
        </authorList>
    </citation>
    <scope>NUCLEOTIDE SEQUENCE</scope>
</reference>
<dbReference type="AlphaFoldDB" id="A0A7R8ZXI0"/>
<evidence type="ECO:0000256" key="1">
    <source>
        <dbReference type="ARBA" id="ARBA00022460"/>
    </source>
</evidence>
<evidence type="ECO:0000313" key="5">
    <source>
        <dbReference type="Proteomes" id="UP000677054"/>
    </source>
</evidence>
<dbReference type="EMBL" id="CAJPEV010000040">
    <property type="protein sequence ID" value="CAG0879395.1"/>
    <property type="molecule type" value="Genomic_DNA"/>
</dbReference>
<name>A0A7R8ZXI0_9CRUS</name>
<feature type="region of interest" description="Disordered" evidence="3">
    <location>
        <begin position="130"/>
        <end position="149"/>
    </location>
</feature>
<dbReference type="GO" id="GO:0005615">
    <property type="term" value="C:extracellular space"/>
    <property type="evidence" value="ECO:0007669"/>
    <property type="project" value="TreeGrafter"/>
</dbReference>
<sequence length="179" mass="19870">MVVGESLSMEVQKQRRYAFSGSSEGYTDSYRLQPIAAHMTRPQFHALTHKKVEADDQAGPAVYNFEWQTVDADKALFTNQQESRNEDNLRGQYSVLGADGVLRTVKYTVEGDEGFKAEITNEEGVGPIQKARTHQASTKTVTSHSGIEHKSPFAQVDWSAYTKAETSPAKVDVSTEHKS</sequence>
<dbReference type="Pfam" id="PF00379">
    <property type="entry name" value="Chitin_bind_4"/>
    <property type="match status" value="1"/>
</dbReference>
<gene>
    <name evidence="4" type="ORF">DSTB1V02_LOCUS572</name>
</gene>
<feature type="compositionally biased region" description="Polar residues" evidence="3">
    <location>
        <begin position="134"/>
        <end position="145"/>
    </location>
</feature>
<keyword evidence="5" id="KW-1185">Reference proteome</keyword>
<dbReference type="OrthoDB" id="6382835at2759"/>
<dbReference type="PROSITE" id="PS51155">
    <property type="entry name" value="CHIT_BIND_RR_2"/>
    <property type="match status" value="1"/>
</dbReference>
<organism evidence="4">
    <name type="scientific">Darwinula stevensoni</name>
    <dbReference type="NCBI Taxonomy" id="69355"/>
    <lineage>
        <taxon>Eukaryota</taxon>
        <taxon>Metazoa</taxon>
        <taxon>Ecdysozoa</taxon>
        <taxon>Arthropoda</taxon>
        <taxon>Crustacea</taxon>
        <taxon>Oligostraca</taxon>
        <taxon>Ostracoda</taxon>
        <taxon>Podocopa</taxon>
        <taxon>Podocopida</taxon>
        <taxon>Darwinulocopina</taxon>
        <taxon>Darwinuloidea</taxon>
        <taxon>Darwinulidae</taxon>
        <taxon>Darwinula</taxon>
    </lineage>
</organism>
<evidence type="ECO:0000313" key="4">
    <source>
        <dbReference type="EMBL" id="CAD7240551.1"/>
    </source>
</evidence>
<proteinExistence type="predicted"/>
<keyword evidence="1 2" id="KW-0193">Cuticle</keyword>
<protein>
    <submittedName>
        <fullName evidence="4">Uncharacterized protein</fullName>
    </submittedName>
</protein>
<dbReference type="InterPro" id="IPR051217">
    <property type="entry name" value="Insect_Cuticle_Struc_Prot"/>
</dbReference>
<evidence type="ECO:0000256" key="2">
    <source>
        <dbReference type="PROSITE-ProRule" id="PRU00497"/>
    </source>
</evidence>
<dbReference type="PANTHER" id="PTHR12236:SF18">
    <property type="entry name" value="CUTICULAR PROTEIN 66D"/>
    <property type="match status" value="1"/>
</dbReference>
<dbReference type="InterPro" id="IPR000618">
    <property type="entry name" value="Insect_cuticle"/>
</dbReference>
<dbReference type="GO" id="GO:0042302">
    <property type="term" value="F:structural constituent of cuticle"/>
    <property type="evidence" value="ECO:0007669"/>
    <property type="project" value="UniProtKB-UniRule"/>
</dbReference>
<evidence type="ECO:0000256" key="3">
    <source>
        <dbReference type="SAM" id="MobiDB-lite"/>
    </source>
</evidence>
<accession>A0A7R8ZXI0</accession>